<proteinExistence type="predicted"/>
<keyword evidence="2" id="KW-1185">Reference proteome</keyword>
<dbReference type="Proteomes" id="UP000015102">
    <property type="component" value="Unassembled WGS sequence"/>
</dbReference>
<dbReference type="HOGENOM" id="CLU_2925260_0_0_1"/>
<dbReference type="EnsemblMetazoa" id="MESCA001178-RA">
    <property type="protein sequence ID" value="MESCA001178-PA"/>
    <property type="gene ID" value="MESCA001178"/>
</dbReference>
<dbReference type="EMBL" id="CAQQ02021060">
    <property type="status" value="NOT_ANNOTATED_CDS"/>
    <property type="molecule type" value="Genomic_DNA"/>
</dbReference>
<evidence type="ECO:0000313" key="1">
    <source>
        <dbReference type="EnsemblMetazoa" id="MESCA001178-PA"/>
    </source>
</evidence>
<dbReference type="EMBL" id="CAQQ02021059">
    <property type="status" value="NOT_ANNOTATED_CDS"/>
    <property type="molecule type" value="Genomic_DNA"/>
</dbReference>
<dbReference type="AlphaFoldDB" id="T1GD02"/>
<protein>
    <submittedName>
        <fullName evidence="1">Uncharacterized protein</fullName>
    </submittedName>
</protein>
<organism evidence="1 2">
    <name type="scientific">Megaselia scalaris</name>
    <name type="common">Humpbacked fly</name>
    <name type="synonym">Phora scalaris</name>
    <dbReference type="NCBI Taxonomy" id="36166"/>
    <lineage>
        <taxon>Eukaryota</taxon>
        <taxon>Metazoa</taxon>
        <taxon>Ecdysozoa</taxon>
        <taxon>Arthropoda</taxon>
        <taxon>Hexapoda</taxon>
        <taxon>Insecta</taxon>
        <taxon>Pterygota</taxon>
        <taxon>Neoptera</taxon>
        <taxon>Endopterygota</taxon>
        <taxon>Diptera</taxon>
        <taxon>Brachycera</taxon>
        <taxon>Muscomorpha</taxon>
        <taxon>Platypezoidea</taxon>
        <taxon>Phoridae</taxon>
        <taxon>Megaseliini</taxon>
        <taxon>Megaselia</taxon>
    </lineage>
</organism>
<name>T1GD02_MEGSC</name>
<reference evidence="1" key="2">
    <citation type="submission" date="2015-06" db="UniProtKB">
        <authorList>
            <consortium name="EnsemblMetazoa"/>
        </authorList>
    </citation>
    <scope>IDENTIFICATION</scope>
</reference>
<evidence type="ECO:0000313" key="2">
    <source>
        <dbReference type="Proteomes" id="UP000015102"/>
    </source>
</evidence>
<reference evidence="2" key="1">
    <citation type="submission" date="2013-02" db="EMBL/GenBank/DDBJ databases">
        <authorList>
            <person name="Hughes D."/>
        </authorList>
    </citation>
    <scope>NUCLEOTIDE SEQUENCE</scope>
    <source>
        <strain>Durham</strain>
        <strain evidence="2">NC isolate 2 -- Noor lab</strain>
    </source>
</reference>
<sequence length="61" mass="7104">MELNRIRDNNQIRLCQAHNHECIYGNETEEILSRKCSSVVLILRICQSLNVCANPEERMSD</sequence>
<accession>T1GD02</accession>